<evidence type="ECO:0000256" key="4">
    <source>
        <dbReference type="ARBA" id="ARBA00022989"/>
    </source>
</evidence>
<comment type="subcellular location">
    <subcellularLocation>
        <location evidence="1">Membrane</location>
        <topology evidence="1">Multi-pass membrane protein</topology>
    </subcellularLocation>
</comment>
<dbReference type="GO" id="GO:0016020">
    <property type="term" value="C:membrane"/>
    <property type="evidence" value="ECO:0007669"/>
    <property type="project" value="UniProtKB-SubCell"/>
</dbReference>
<evidence type="ECO:0000256" key="5">
    <source>
        <dbReference type="ARBA" id="ARBA00023136"/>
    </source>
</evidence>
<sequence length="294" mass="31901">MTGFIIGAVIISFSSVMVMLADVPPDVVGFYRLVIGGLGMFVILWRLGKLRHMTLHIWKWSFLGALFFAADFFFWHRSIGAIGPGMSTMLANFQVIILASVSILFLKERVTRLFLLAIPLALSGLYCMVGVGWASFTPEFQVGVAFGLLTALAYALYLLALKYSLSKAEADPLAMACAVALQTGLILGGLALVQQESFVIPNTQSLLALGTLALVCHAGGWYLITRGIQQVRTSLVGLILLLQPTLSYVWDILFFDKPTTPVELLGVGMALVGIYLGSLPDKPKKVRKVLAEGE</sequence>
<dbReference type="InterPro" id="IPR037185">
    <property type="entry name" value="EmrE-like"/>
</dbReference>
<evidence type="ECO:0000313" key="8">
    <source>
        <dbReference type="EMBL" id="SOB58621.1"/>
    </source>
</evidence>
<feature type="domain" description="EamA" evidence="7">
    <location>
        <begin position="142"/>
        <end position="276"/>
    </location>
</feature>
<feature type="transmembrane region" description="Helical" evidence="6">
    <location>
        <begin position="140"/>
        <end position="161"/>
    </location>
</feature>
<dbReference type="PANTHER" id="PTHR32322:SF2">
    <property type="entry name" value="EAMA DOMAIN-CONTAINING PROTEIN"/>
    <property type="match status" value="1"/>
</dbReference>
<feature type="transmembrane region" description="Helical" evidence="6">
    <location>
        <begin position="261"/>
        <end position="279"/>
    </location>
</feature>
<dbReference type="AlphaFoldDB" id="A0A2C8F7W9"/>
<dbReference type="Proteomes" id="UP000219215">
    <property type="component" value="Chromosome DPRO"/>
</dbReference>
<proteinExistence type="inferred from homology"/>
<evidence type="ECO:0000256" key="1">
    <source>
        <dbReference type="ARBA" id="ARBA00004141"/>
    </source>
</evidence>
<accession>A0A2C8F7W9</accession>
<keyword evidence="3 6" id="KW-0812">Transmembrane</keyword>
<keyword evidence="9" id="KW-1185">Reference proteome</keyword>
<dbReference type="InterPro" id="IPR000620">
    <property type="entry name" value="EamA_dom"/>
</dbReference>
<comment type="similarity">
    <text evidence="2">Belongs to the EamA transporter family.</text>
</comment>
<feature type="transmembrane region" description="Helical" evidence="6">
    <location>
        <begin position="113"/>
        <end position="134"/>
    </location>
</feature>
<feature type="domain" description="EamA" evidence="7">
    <location>
        <begin position="4"/>
        <end position="129"/>
    </location>
</feature>
<feature type="transmembrane region" description="Helical" evidence="6">
    <location>
        <begin position="205"/>
        <end position="224"/>
    </location>
</feature>
<name>A0A2C8F7W9_9BACT</name>
<organism evidence="8 9">
    <name type="scientific">Pseudodesulfovibrio profundus</name>
    <dbReference type="NCBI Taxonomy" id="57320"/>
    <lineage>
        <taxon>Bacteria</taxon>
        <taxon>Pseudomonadati</taxon>
        <taxon>Thermodesulfobacteriota</taxon>
        <taxon>Desulfovibrionia</taxon>
        <taxon>Desulfovibrionales</taxon>
        <taxon>Desulfovibrionaceae</taxon>
    </lineage>
</organism>
<dbReference type="InterPro" id="IPR050638">
    <property type="entry name" value="AA-Vitamin_Transporters"/>
</dbReference>
<dbReference type="KEGG" id="pprf:DPRO_1721"/>
<dbReference type="Pfam" id="PF00892">
    <property type="entry name" value="EamA"/>
    <property type="match status" value="2"/>
</dbReference>
<feature type="transmembrane region" description="Helical" evidence="6">
    <location>
        <begin position="89"/>
        <end position="106"/>
    </location>
</feature>
<dbReference type="SUPFAM" id="SSF103481">
    <property type="entry name" value="Multidrug resistance efflux transporter EmrE"/>
    <property type="match status" value="2"/>
</dbReference>
<evidence type="ECO:0000313" key="9">
    <source>
        <dbReference type="Proteomes" id="UP000219215"/>
    </source>
</evidence>
<dbReference type="EMBL" id="LT907975">
    <property type="protein sequence ID" value="SOB58621.1"/>
    <property type="molecule type" value="Genomic_DNA"/>
</dbReference>
<evidence type="ECO:0000256" key="3">
    <source>
        <dbReference type="ARBA" id="ARBA00022692"/>
    </source>
</evidence>
<reference evidence="9" key="1">
    <citation type="submission" date="2017-09" db="EMBL/GenBank/DDBJ databases">
        <authorList>
            <person name="Regsiter A."/>
            <person name="William W."/>
        </authorList>
    </citation>
    <scope>NUCLEOTIDE SEQUENCE [LARGE SCALE GENOMIC DNA]</scope>
    <source>
        <strain evidence="9">500-1</strain>
    </source>
</reference>
<protein>
    <recommendedName>
        <fullName evidence="7">EamA domain-containing protein</fullName>
    </recommendedName>
</protein>
<dbReference type="RefSeq" id="WP_097011642.1">
    <property type="nucleotide sequence ID" value="NZ_LT907975.1"/>
</dbReference>
<feature type="transmembrane region" description="Helical" evidence="6">
    <location>
        <begin position="30"/>
        <end position="48"/>
    </location>
</feature>
<keyword evidence="4 6" id="KW-1133">Transmembrane helix</keyword>
<feature type="transmembrane region" description="Helical" evidence="6">
    <location>
        <begin position="60"/>
        <end position="77"/>
    </location>
</feature>
<evidence type="ECO:0000256" key="6">
    <source>
        <dbReference type="SAM" id="Phobius"/>
    </source>
</evidence>
<feature type="transmembrane region" description="Helical" evidence="6">
    <location>
        <begin position="236"/>
        <end position="255"/>
    </location>
</feature>
<evidence type="ECO:0000259" key="7">
    <source>
        <dbReference type="Pfam" id="PF00892"/>
    </source>
</evidence>
<gene>
    <name evidence="8" type="ORF">DPRO_1721</name>
</gene>
<keyword evidence="5 6" id="KW-0472">Membrane</keyword>
<evidence type="ECO:0000256" key="2">
    <source>
        <dbReference type="ARBA" id="ARBA00007362"/>
    </source>
</evidence>
<dbReference type="OrthoDB" id="5315632at2"/>
<feature type="transmembrane region" description="Helical" evidence="6">
    <location>
        <begin position="173"/>
        <end position="193"/>
    </location>
</feature>
<dbReference type="PANTHER" id="PTHR32322">
    <property type="entry name" value="INNER MEMBRANE TRANSPORTER"/>
    <property type="match status" value="1"/>
</dbReference>